<dbReference type="PANTHER" id="PTHR47064">
    <property type="entry name" value="PUTATIVE (AFU_ORTHOLOGUE AFUA_1G08990)-RELATED"/>
    <property type="match status" value="1"/>
</dbReference>
<gene>
    <name evidence="2" type="ORF">DSM5745_05681</name>
</gene>
<dbReference type="STRING" id="1810919.A0A3D8RXP1"/>
<organism evidence="2 3">
    <name type="scientific">Aspergillus mulundensis</name>
    <dbReference type="NCBI Taxonomy" id="1810919"/>
    <lineage>
        <taxon>Eukaryota</taxon>
        <taxon>Fungi</taxon>
        <taxon>Dikarya</taxon>
        <taxon>Ascomycota</taxon>
        <taxon>Pezizomycotina</taxon>
        <taxon>Eurotiomycetes</taxon>
        <taxon>Eurotiomycetidae</taxon>
        <taxon>Eurotiales</taxon>
        <taxon>Aspergillaceae</taxon>
        <taxon>Aspergillus</taxon>
        <taxon>Aspergillus subgen. Nidulantes</taxon>
    </lineage>
</organism>
<dbReference type="PANTHER" id="PTHR47064:SF2">
    <property type="entry name" value="SMP-30_GLUCONOLACTONASE_LRE-LIKE REGION DOMAIN-CONTAINING PROTEIN-RELATED"/>
    <property type="match status" value="1"/>
</dbReference>
<evidence type="ECO:0000259" key="1">
    <source>
        <dbReference type="Pfam" id="PF08450"/>
    </source>
</evidence>
<keyword evidence="3" id="KW-1185">Reference proteome</keyword>
<evidence type="ECO:0000313" key="3">
    <source>
        <dbReference type="Proteomes" id="UP000256690"/>
    </source>
</evidence>
<feature type="domain" description="SMP-30/Gluconolactonase/LRE-like region" evidence="1">
    <location>
        <begin position="150"/>
        <end position="346"/>
    </location>
</feature>
<dbReference type="Pfam" id="PF08450">
    <property type="entry name" value="SGL"/>
    <property type="match status" value="1"/>
</dbReference>
<dbReference type="Proteomes" id="UP000256690">
    <property type="component" value="Unassembled WGS sequence"/>
</dbReference>
<dbReference type="InterPro" id="IPR011042">
    <property type="entry name" value="6-blade_b-propeller_TolB-like"/>
</dbReference>
<dbReference type="GeneID" id="38116051"/>
<dbReference type="SUPFAM" id="SSF63829">
    <property type="entry name" value="Calcium-dependent phosphotriesterase"/>
    <property type="match status" value="1"/>
</dbReference>
<proteinExistence type="predicted"/>
<reference evidence="2 3" key="1">
    <citation type="journal article" date="2018" name="IMA Fungus">
        <title>IMA Genome-F 9: Draft genome sequence of Annulohypoxylon stygium, Aspergillus mulundensis, Berkeleyomyces basicola (syn. Thielaviopsis basicola), Ceratocystis smalleyi, two Cercospora beticola strains, Coleophoma cylindrospora, Fusarium fracticaudum, Phialophora cf. hyalina, and Morchella septimelata.</title>
        <authorList>
            <person name="Wingfield B.D."/>
            <person name="Bills G.F."/>
            <person name="Dong Y."/>
            <person name="Huang W."/>
            <person name="Nel W.J."/>
            <person name="Swalarsk-Parry B.S."/>
            <person name="Vaghefi N."/>
            <person name="Wilken P.M."/>
            <person name="An Z."/>
            <person name="de Beer Z.W."/>
            <person name="De Vos L."/>
            <person name="Chen L."/>
            <person name="Duong T.A."/>
            <person name="Gao Y."/>
            <person name="Hammerbacher A."/>
            <person name="Kikkert J.R."/>
            <person name="Li Y."/>
            <person name="Li H."/>
            <person name="Li K."/>
            <person name="Li Q."/>
            <person name="Liu X."/>
            <person name="Ma X."/>
            <person name="Naidoo K."/>
            <person name="Pethybridge S.J."/>
            <person name="Sun J."/>
            <person name="Steenkamp E.T."/>
            <person name="van der Nest M.A."/>
            <person name="van Wyk S."/>
            <person name="Wingfield M.J."/>
            <person name="Xiong C."/>
            <person name="Yue Q."/>
            <person name="Zhang X."/>
        </authorList>
    </citation>
    <scope>NUCLEOTIDE SEQUENCE [LARGE SCALE GENOMIC DNA]</scope>
    <source>
        <strain evidence="2 3">DSM 5745</strain>
    </source>
</reference>
<dbReference type="InterPro" id="IPR052988">
    <property type="entry name" value="Oryzine_lactonohydrolase"/>
</dbReference>
<protein>
    <recommendedName>
        <fullName evidence="1">SMP-30/Gluconolactonase/LRE-like region domain-containing protein</fullName>
    </recommendedName>
</protein>
<dbReference type="RefSeq" id="XP_026603529.1">
    <property type="nucleotide sequence ID" value="XM_026747697.1"/>
</dbReference>
<evidence type="ECO:0000313" key="2">
    <source>
        <dbReference type="EMBL" id="RDW78829.1"/>
    </source>
</evidence>
<comment type="caution">
    <text evidence="2">The sequence shown here is derived from an EMBL/GenBank/DDBJ whole genome shotgun (WGS) entry which is preliminary data.</text>
</comment>
<dbReference type="EMBL" id="PVWQ01000006">
    <property type="protein sequence ID" value="RDW78829.1"/>
    <property type="molecule type" value="Genomic_DNA"/>
</dbReference>
<dbReference type="OrthoDB" id="423498at2759"/>
<sequence length="367" mass="40452">MSSYLQPLPSFMNSTVARWAYVSLGAIAKLPGHFNRSALEAPWATTDISDTGLSQTLEYLSTTDFVAYDPKFFDILGPNATIEHLFFVEWGPPGGDMGNGTHSWQYMLDLETNALRKITTDPPTYNAHGCVFYNHSLYLVTDGHGDSQTGQLVRVDPHTLKQETLLNNYLVQPFAGFNDLEIDPRGNFYLTDSKSGWGRGIITFTPPTNPTVYFFERSTSRIKPVHITTGNANGVAISPDGKTLYVPDTGVSKYFPTEKTPYGNRALSAFDVSAPGSVLSNQRLLSNPISYFYDGIRVSRKGWIFCGAGDGVDVIDPETGFTLGTIRVGGGQNLAVSVAFGRNELWIVGRGGVWHVKGIRERLDRDW</sequence>
<dbReference type="Gene3D" id="2.120.10.30">
    <property type="entry name" value="TolB, C-terminal domain"/>
    <property type="match status" value="1"/>
</dbReference>
<name>A0A3D8RXP1_9EURO</name>
<dbReference type="AlphaFoldDB" id="A0A3D8RXP1"/>
<accession>A0A3D8RXP1</accession>
<dbReference type="InterPro" id="IPR013658">
    <property type="entry name" value="SGL"/>
</dbReference>